<feature type="compositionally biased region" description="Low complexity" evidence="1">
    <location>
        <begin position="75"/>
        <end position="90"/>
    </location>
</feature>
<feature type="domain" description="SCP" evidence="2">
    <location>
        <begin position="138"/>
        <end position="241"/>
    </location>
</feature>
<dbReference type="SUPFAM" id="SSF55797">
    <property type="entry name" value="PR-1-like"/>
    <property type="match status" value="1"/>
</dbReference>
<gene>
    <name evidence="3" type="ORF">DPM12_04715</name>
</gene>
<sequence length="255" mass="27651">MRERDAEDQLGRSFLGRSGRWLGHLTESSASAAASAWRPGDDAPDAGEGEHGESDMAPETRSTNTHPPESPTPRPTTSSPEPTPTATKHTPTPRPTPTSPHTPEPTPTVEPSSTPTDEPSEEPSDEPPVLTRVERAIVDATNRARREEGCPPVEVDPRLTEMAKEHSSDMRGRGFFSHENPDGHGPQDRSREAGYDGRVVENIARGPWSGRSAVREWLSEPEPRAGITNCEFTSIGVGIETTLLRTWSTQVLGTA</sequence>
<dbReference type="PANTHER" id="PTHR31157:SF1">
    <property type="entry name" value="SCP DOMAIN-CONTAINING PROTEIN"/>
    <property type="match status" value="1"/>
</dbReference>
<comment type="caution">
    <text evidence="3">The sequence shown here is derived from an EMBL/GenBank/DDBJ whole genome shotgun (WGS) entry which is preliminary data.</text>
</comment>
<accession>A0A329R2D8</accession>
<dbReference type="Pfam" id="PF00188">
    <property type="entry name" value="CAP"/>
    <property type="match status" value="1"/>
</dbReference>
<feature type="region of interest" description="Disordered" evidence="1">
    <location>
        <begin position="1"/>
        <end position="192"/>
    </location>
</feature>
<protein>
    <recommendedName>
        <fullName evidence="2">SCP domain-containing protein</fullName>
    </recommendedName>
</protein>
<dbReference type="EMBL" id="QMIG01000002">
    <property type="protein sequence ID" value="RAW18129.1"/>
    <property type="molecule type" value="Genomic_DNA"/>
</dbReference>
<feature type="compositionally biased region" description="Pro residues" evidence="1">
    <location>
        <begin position="92"/>
        <end position="108"/>
    </location>
</feature>
<feature type="compositionally biased region" description="Basic and acidic residues" evidence="1">
    <location>
        <begin position="132"/>
        <end position="172"/>
    </location>
</feature>
<feature type="compositionally biased region" description="Basic and acidic residues" evidence="1">
    <location>
        <begin position="179"/>
        <end position="192"/>
    </location>
</feature>
<evidence type="ECO:0000259" key="2">
    <source>
        <dbReference type="Pfam" id="PF00188"/>
    </source>
</evidence>
<name>A0A329R2D8_9ACTN</name>
<evidence type="ECO:0000256" key="1">
    <source>
        <dbReference type="SAM" id="MobiDB-lite"/>
    </source>
</evidence>
<dbReference type="Proteomes" id="UP000250462">
    <property type="component" value="Unassembled WGS sequence"/>
</dbReference>
<dbReference type="Gene3D" id="3.40.33.10">
    <property type="entry name" value="CAP"/>
    <property type="match status" value="1"/>
</dbReference>
<dbReference type="PANTHER" id="PTHR31157">
    <property type="entry name" value="SCP DOMAIN-CONTAINING PROTEIN"/>
    <property type="match status" value="1"/>
</dbReference>
<evidence type="ECO:0000313" key="3">
    <source>
        <dbReference type="EMBL" id="RAW18129.1"/>
    </source>
</evidence>
<dbReference type="OrthoDB" id="68195at2"/>
<dbReference type="InterPro" id="IPR035940">
    <property type="entry name" value="CAP_sf"/>
</dbReference>
<evidence type="ECO:0000313" key="4">
    <source>
        <dbReference type="Proteomes" id="UP000250462"/>
    </source>
</evidence>
<dbReference type="AlphaFoldDB" id="A0A329R2D8"/>
<dbReference type="CDD" id="cd05379">
    <property type="entry name" value="CAP_bacterial"/>
    <property type="match status" value="1"/>
</dbReference>
<proteinExistence type="predicted"/>
<keyword evidence="4" id="KW-1185">Reference proteome</keyword>
<feature type="compositionally biased region" description="Basic and acidic residues" evidence="1">
    <location>
        <begin position="1"/>
        <end position="10"/>
    </location>
</feature>
<reference evidence="3 4" key="1">
    <citation type="submission" date="2018-06" db="EMBL/GenBank/DDBJ databases">
        <title>Phytoactinopolyspora halophila sp. nov., a novel halophilic actinomycete isolated from a saline soil in China.</title>
        <authorList>
            <person name="Tang S.-K."/>
        </authorList>
    </citation>
    <scope>NUCLEOTIDE SEQUENCE [LARGE SCALE GENOMIC DNA]</scope>
    <source>
        <strain evidence="3 4">YIM 96934</strain>
    </source>
</reference>
<dbReference type="RefSeq" id="WP_112257085.1">
    <property type="nucleotide sequence ID" value="NZ_QMIG01000002.1"/>
</dbReference>
<organism evidence="3 4">
    <name type="scientific">Phytoactinopolyspora halophila</name>
    <dbReference type="NCBI Taxonomy" id="1981511"/>
    <lineage>
        <taxon>Bacteria</taxon>
        <taxon>Bacillati</taxon>
        <taxon>Actinomycetota</taxon>
        <taxon>Actinomycetes</taxon>
        <taxon>Jiangellales</taxon>
        <taxon>Jiangellaceae</taxon>
        <taxon>Phytoactinopolyspora</taxon>
    </lineage>
</organism>
<dbReference type="InterPro" id="IPR014044">
    <property type="entry name" value="CAP_dom"/>
</dbReference>